<name>A0ABY8CXW1_9HYPH</name>
<evidence type="ECO:0000313" key="1">
    <source>
        <dbReference type="EMBL" id="WEX83475.1"/>
    </source>
</evidence>
<dbReference type="EMBL" id="CP120371">
    <property type="protein sequence ID" value="WEX83475.1"/>
    <property type="molecule type" value="Genomic_DNA"/>
</dbReference>
<keyword evidence="2" id="KW-1185">Reference proteome</keyword>
<dbReference type="Proteomes" id="UP001235547">
    <property type="component" value="Chromosome 1"/>
</dbReference>
<proteinExistence type="predicted"/>
<reference evidence="1 2" key="1">
    <citation type="submission" date="2023-03" db="EMBL/GenBank/DDBJ databases">
        <authorList>
            <person name="Kaur S."/>
            <person name="Espinosa-Saiz D."/>
            <person name="Velazquez E."/>
            <person name="Menendez E."/>
            <person name="diCenzo G.C."/>
        </authorList>
    </citation>
    <scope>NUCLEOTIDE SEQUENCE [LARGE SCALE GENOMIC DNA]</scope>
    <source>
        <strain evidence="1 2">LMG 27395</strain>
    </source>
</reference>
<organism evidence="1 2">
    <name type="scientific">Sinorhizobium numidicum</name>
    <dbReference type="NCBI Taxonomy" id="680248"/>
    <lineage>
        <taxon>Bacteria</taxon>
        <taxon>Pseudomonadati</taxon>
        <taxon>Pseudomonadota</taxon>
        <taxon>Alphaproteobacteria</taxon>
        <taxon>Hyphomicrobiales</taxon>
        <taxon>Rhizobiaceae</taxon>
        <taxon>Sinorhizobium/Ensifer group</taxon>
        <taxon>Sinorhizobium</taxon>
    </lineage>
</organism>
<dbReference type="RefSeq" id="WP_280734296.1">
    <property type="nucleotide sequence ID" value="NZ_CP120368.1"/>
</dbReference>
<gene>
    <name evidence="1" type="ORF">PYH38_002250</name>
</gene>
<sequence length="62" mass="7476">MEHVEAEKLSSHTARKVWNIHEYCERQRLCQDEEKRLTSLFGAFATARELLDNAKRAPRWRY</sequence>
<protein>
    <submittedName>
        <fullName evidence="1">Uncharacterized protein</fullName>
    </submittedName>
</protein>
<evidence type="ECO:0000313" key="2">
    <source>
        <dbReference type="Proteomes" id="UP001235547"/>
    </source>
</evidence>
<accession>A0ABY8CXW1</accession>